<dbReference type="GO" id="GO:0003824">
    <property type="term" value="F:catalytic activity"/>
    <property type="evidence" value="ECO:0007669"/>
    <property type="project" value="InterPro"/>
</dbReference>
<dbReference type="Proteomes" id="UP000240883">
    <property type="component" value="Unassembled WGS sequence"/>
</dbReference>
<dbReference type="InterPro" id="IPR011257">
    <property type="entry name" value="DNA_glycosylase"/>
</dbReference>
<accession>A0A2T2NC66</accession>
<dbReference type="GO" id="GO:0003677">
    <property type="term" value="F:DNA binding"/>
    <property type="evidence" value="ECO:0007669"/>
    <property type="project" value="InterPro"/>
</dbReference>
<dbReference type="PANTHER" id="PTHR15074">
    <property type="entry name" value="METHYL-CPG-BINDING PROTEIN"/>
    <property type="match status" value="1"/>
</dbReference>
<sequence length="129" mass="14783">ARPVLFRILALYPDPSRLALAAIKDLTPILQPIGLQNIRAARLIALAKTWVAAPPCRERRYRKLHYPLRGCGADVKPGEILGPEDEREGWEIAHLPGMGPYALDSFRIFYRDRLREVDLLDGEELEWKR</sequence>
<keyword evidence="4" id="KW-1185">Reference proteome</keyword>
<evidence type="ECO:0000313" key="3">
    <source>
        <dbReference type="EMBL" id="PSN63014.1"/>
    </source>
</evidence>
<dbReference type="AlphaFoldDB" id="A0A2T2NC66"/>
<dbReference type="STRING" id="1448308.A0A2T2NC66"/>
<evidence type="ECO:0000313" key="4">
    <source>
        <dbReference type="Proteomes" id="UP000240883"/>
    </source>
</evidence>
<dbReference type="EMBL" id="KZ678140">
    <property type="protein sequence ID" value="PSN63014.1"/>
    <property type="molecule type" value="Genomic_DNA"/>
</dbReference>
<protein>
    <recommendedName>
        <fullName evidence="5">DNA glycosylase</fullName>
    </recommendedName>
</protein>
<name>A0A2T2NC66_CORCC</name>
<reference evidence="3 4" key="1">
    <citation type="journal article" date="2018" name="Front. Microbiol.">
        <title>Genome-Wide Analysis of Corynespora cassiicola Leaf Fall Disease Putative Effectors.</title>
        <authorList>
            <person name="Lopez D."/>
            <person name="Ribeiro S."/>
            <person name="Label P."/>
            <person name="Fumanal B."/>
            <person name="Venisse J.S."/>
            <person name="Kohler A."/>
            <person name="de Oliveira R.R."/>
            <person name="Labutti K."/>
            <person name="Lipzen A."/>
            <person name="Lail K."/>
            <person name="Bauer D."/>
            <person name="Ohm R.A."/>
            <person name="Barry K.W."/>
            <person name="Spatafora J."/>
            <person name="Grigoriev I.V."/>
            <person name="Martin F.M."/>
            <person name="Pujade-Renaud V."/>
        </authorList>
    </citation>
    <scope>NUCLEOTIDE SEQUENCE [LARGE SCALE GENOMIC DNA]</scope>
    <source>
        <strain evidence="3 4">Philippines</strain>
    </source>
</reference>
<dbReference type="SUPFAM" id="SSF48150">
    <property type="entry name" value="DNA-glycosylase"/>
    <property type="match status" value="1"/>
</dbReference>
<dbReference type="Gene3D" id="1.10.340.30">
    <property type="entry name" value="Hypothetical protein, domain 2"/>
    <property type="match status" value="1"/>
</dbReference>
<dbReference type="GO" id="GO:0006281">
    <property type="term" value="P:DNA repair"/>
    <property type="evidence" value="ECO:0007669"/>
    <property type="project" value="InterPro"/>
</dbReference>
<dbReference type="GO" id="GO:0005634">
    <property type="term" value="C:nucleus"/>
    <property type="evidence" value="ECO:0007669"/>
    <property type="project" value="UniProtKB-SubCell"/>
</dbReference>
<dbReference type="OrthoDB" id="10265068at2759"/>
<proteinExistence type="predicted"/>
<comment type="subcellular location">
    <subcellularLocation>
        <location evidence="1">Nucleus</location>
    </subcellularLocation>
</comment>
<evidence type="ECO:0000256" key="1">
    <source>
        <dbReference type="ARBA" id="ARBA00004123"/>
    </source>
</evidence>
<organism evidence="3 4">
    <name type="scientific">Corynespora cassiicola Philippines</name>
    <dbReference type="NCBI Taxonomy" id="1448308"/>
    <lineage>
        <taxon>Eukaryota</taxon>
        <taxon>Fungi</taxon>
        <taxon>Dikarya</taxon>
        <taxon>Ascomycota</taxon>
        <taxon>Pezizomycotina</taxon>
        <taxon>Dothideomycetes</taxon>
        <taxon>Pleosporomycetidae</taxon>
        <taxon>Pleosporales</taxon>
        <taxon>Corynesporascaceae</taxon>
        <taxon>Corynespora</taxon>
    </lineage>
</organism>
<dbReference type="PANTHER" id="PTHR15074:SF0">
    <property type="entry name" value="METHYL-CPG-BINDING DOMAIN PROTEIN 4-LIKE PROTEIN"/>
    <property type="match status" value="1"/>
</dbReference>
<keyword evidence="2" id="KW-0539">Nucleus</keyword>
<evidence type="ECO:0000256" key="2">
    <source>
        <dbReference type="ARBA" id="ARBA00023242"/>
    </source>
</evidence>
<gene>
    <name evidence="3" type="ORF">BS50DRAFT_452628</name>
</gene>
<evidence type="ECO:0008006" key="5">
    <source>
        <dbReference type="Google" id="ProtNLM"/>
    </source>
</evidence>
<dbReference type="InterPro" id="IPR045138">
    <property type="entry name" value="MeCP2/MBD4"/>
</dbReference>
<feature type="non-terminal residue" evidence="3">
    <location>
        <position position="1"/>
    </location>
</feature>
<feature type="non-terminal residue" evidence="3">
    <location>
        <position position="129"/>
    </location>
</feature>